<keyword evidence="3" id="KW-0732">Signal</keyword>
<dbReference type="SMART" id="SM00646">
    <property type="entry name" value="Ami_3"/>
    <property type="match status" value="1"/>
</dbReference>
<organism evidence="5 6">
    <name type="scientific">Veillonella rodentium</name>
    <dbReference type="NCBI Taxonomy" id="248315"/>
    <lineage>
        <taxon>Bacteria</taxon>
        <taxon>Bacillati</taxon>
        <taxon>Bacillota</taxon>
        <taxon>Negativicutes</taxon>
        <taxon>Veillonellales</taxon>
        <taxon>Veillonellaceae</taxon>
        <taxon>Veillonella</taxon>
    </lineage>
</organism>
<evidence type="ECO:0000256" key="3">
    <source>
        <dbReference type="SAM" id="SignalP"/>
    </source>
</evidence>
<dbReference type="InterPro" id="IPR002508">
    <property type="entry name" value="MurNAc-LAA_cat"/>
</dbReference>
<dbReference type="CDD" id="cd02696">
    <property type="entry name" value="MurNAc-LAA"/>
    <property type="match status" value="1"/>
</dbReference>
<protein>
    <submittedName>
        <fullName evidence="5">N-acetylmuramoyl-L-alanine amidase AmiC</fullName>
        <ecNumber evidence="5">3.5.1.28</ecNumber>
    </submittedName>
</protein>
<feature type="signal peptide" evidence="3">
    <location>
        <begin position="1"/>
        <end position="24"/>
    </location>
</feature>
<name>A0A239Z797_9FIRM</name>
<evidence type="ECO:0000313" key="5">
    <source>
        <dbReference type="EMBL" id="SNV66468.1"/>
    </source>
</evidence>
<gene>
    <name evidence="5" type="primary">amiC</name>
    <name evidence="5" type="ORF">SAMEA44547418_01056</name>
</gene>
<evidence type="ECO:0000313" key="6">
    <source>
        <dbReference type="Proteomes" id="UP000214973"/>
    </source>
</evidence>
<reference evidence="5 6" key="1">
    <citation type="submission" date="2017-06" db="EMBL/GenBank/DDBJ databases">
        <authorList>
            <consortium name="Pathogen Informatics"/>
        </authorList>
    </citation>
    <scope>NUCLEOTIDE SEQUENCE [LARGE SCALE GENOMIC DNA]</scope>
    <source>
        <strain evidence="5 6">NCTC12018</strain>
    </source>
</reference>
<dbReference type="KEGG" id="vrm:44547418_01056"/>
<dbReference type="PANTHER" id="PTHR30404:SF0">
    <property type="entry name" value="N-ACETYLMURAMOYL-L-ALANINE AMIDASE AMIC"/>
    <property type="match status" value="1"/>
</dbReference>
<evidence type="ECO:0000256" key="2">
    <source>
        <dbReference type="SAM" id="MobiDB-lite"/>
    </source>
</evidence>
<dbReference type="RefSeq" id="WP_095066009.1">
    <property type="nucleotide sequence ID" value="NZ_LT906470.1"/>
</dbReference>
<accession>A0A239Z797</accession>
<evidence type="ECO:0000259" key="4">
    <source>
        <dbReference type="SMART" id="SM00646"/>
    </source>
</evidence>
<dbReference type="Proteomes" id="UP000214973">
    <property type="component" value="Chromosome 1"/>
</dbReference>
<dbReference type="GO" id="GO:0030288">
    <property type="term" value="C:outer membrane-bounded periplasmic space"/>
    <property type="evidence" value="ECO:0007669"/>
    <property type="project" value="TreeGrafter"/>
</dbReference>
<proteinExistence type="predicted"/>
<dbReference type="GO" id="GO:0008745">
    <property type="term" value="F:N-acetylmuramoyl-L-alanine amidase activity"/>
    <property type="evidence" value="ECO:0007669"/>
    <property type="project" value="UniProtKB-EC"/>
</dbReference>
<keyword evidence="1 5" id="KW-0378">Hydrolase</keyword>
<dbReference type="Pfam" id="PF01520">
    <property type="entry name" value="Amidase_3"/>
    <property type="match status" value="1"/>
</dbReference>
<dbReference type="Gene3D" id="3.40.630.40">
    <property type="entry name" value="Zn-dependent exopeptidases"/>
    <property type="match status" value="1"/>
</dbReference>
<dbReference type="InterPro" id="IPR050695">
    <property type="entry name" value="N-acetylmuramoyl_amidase_3"/>
</dbReference>
<dbReference type="PANTHER" id="PTHR30404">
    <property type="entry name" value="N-ACETYLMURAMOYL-L-ALANINE AMIDASE"/>
    <property type="match status" value="1"/>
</dbReference>
<sequence>MRKLFFICLAVLMVIPLLLTQAKAANLEDARWVTRTDAPAPYVRIVMDLSTPVKAAASISKDGKTTTVTLKNTKLKTAKRNITMDSSIANSAQFSQVGKDVTVTITTPSALDTGDVKVFSLKKDTVNKKPYRIVVDVQKKGAVSKPVYYGKKPSPSAHPAKNLPGGSGKYSTSGGLSGKTITIDPGHGGSDPGAIGPHGVQEKNITLPVSKYLKAALESRGAKVVMTRTSDVDVYGPNASGVDELGARVNVANANNSDALVSVHINSFNNPSVGGIATYYYSKTGNDLRLAQKVQSQIANTPGFGGDRGSQEGNLYVLRHSNMPAILVELGFISNPNEEKALQSPQTQEDFAKRIANGIASYFGG</sequence>
<feature type="chain" id="PRO_5012602387" evidence="3">
    <location>
        <begin position="25"/>
        <end position="365"/>
    </location>
</feature>
<dbReference type="EMBL" id="LT906470">
    <property type="protein sequence ID" value="SNV66468.1"/>
    <property type="molecule type" value="Genomic_DNA"/>
</dbReference>
<dbReference type="SUPFAM" id="SSF53187">
    <property type="entry name" value="Zn-dependent exopeptidases"/>
    <property type="match status" value="1"/>
</dbReference>
<dbReference type="EC" id="3.5.1.28" evidence="5"/>
<feature type="region of interest" description="Disordered" evidence="2">
    <location>
        <begin position="146"/>
        <end position="200"/>
    </location>
</feature>
<evidence type="ECO:0000256" key="1">
    <source>
        <dbReference type="ARBA" id="ARBA00022801"/>
    </source>
</evidence>
<dbReference type="Gene3D" id="2.60.40.3500">
    <property type="match status" value="1"/>
</dbReference>
<feature type="domain" description="MurNAc-LAA" evidence="4">
    <location>
        <begin position="249"/>
        <end position="360"/>
    </location>
</feature>
<keyword evidence="6" id="KW-1185">Reference proteome</keyword>
<dbReference type="GO" id="GO:0009253">
    <property type="term" value="P:peptidoglycan catabolic process"/>
    <property type="evidence" value="ECO:0007669"/>
    <property type="project" value="InterPro"/>
</dbReference>
<dbReference type="AlphaFoldDB" id="A0A239Z797"/>